<dbReference type="OrthoDB" id="7191563at2"/>
<protein>
    <recommendedName>
        <fullName evidence="3">CopG family transcriptional regulator</fullName>
    </recommendedName>
</protein>
<dbReference type="PANTHER" id="PTHR40688">
    <property type="match status" value="1"/>
</dbReference>
<keyword evidence="2" id="KW-1185">Reference proteome</keyword>
<dbReference type="SUPFAM" id="SSF47598">
    <property type="entry name" value="Ribbon-helix-helix"/>
    <property type="match status" value="1"/>
</dbReference>
<dbReference type="EMBL" id="NISI01000016">
    <property type="protein sequence ID" value="OWR00637.1"/>
    <property type="molecule type" value="Genomic_DNA"/>
</dbReference>
<proteinExistence type="predicted"/>
<dbReference type="Proteomes" id="UP000197446">
    <property type="component" value="Unassembled WGS sequence"/>
</dbReference>
<evidence type="ECO:0000313" key="2">
    <source>
        <dbReference type="Proteomes" id="UP000197446"/>
    </source>
</evidence>
<dbReference type="RefSeq" id="WP_088485864.1">
    <property type="nucleotide sequence ID" value="NZ_JBCNLH010000007.1"/>
</dbReference>
<dbReference type="InterPro" id="IPR010985">
    <property type="entry name" value="Ribbon_hlx_hlx"/>
</dbReference>
<evidence type="ECO:0008006" key="3">
    <source>
        <dbReference type="Google" id="ProtNLM"/>
    </source>
</evidence>
<name>A0A254MZ23_9BURK</name>
<dbReference type="AlphaFoldDB" id="A0A254MZ23"/>
<dbReference type="InterPro" id="IPR052991">
    <property type="entry name" value="Non-func_TypeII_TA_Antitoxin"/>
</dbReference>
<dbReference type="PANTHER" id="PTHR40688:SF2">
    <property type="entry name" value="RIBBON-HELIX-HELIX PROTEIN COPG DOMAIN-CONTAINING PROTEIN"/>
    <property type="match status" value="1"/>
</dbReference>
<gene>
    <name evidence="1" type="ORF">CDO81_24390</name>
</gene>
<organism evidence="1 2">
    <name type="scientific">Roseateles puraquae</name>
    <dbReference type="NCBI Taxonomy" id="431059"/>
    <lineage>
        <taxon>Bacteria</taxon>
        <taxon>Pseudomonadati</taxon>
        <taxon>Pseudomonadota</taxon>
        <taxon>Betaproteobacteria</taxon>
        <taxon>Burkholderiales</taxon>
        <taxon>Sphaerotilaceae</taxon>
        <taxon>Roseateles</taxon>
    </lineage>
</organism>
<evidence type="ECO:0000313" key="1">
    <source>
        <dbReference type="EMBL" id="OWR00637.1"/>
    </source>
</evidence>
<accession>A0A254MZ23</accession>
<dbReference type="GO" id="GO:0006355">
    <property type="term" value="P:regulation of DNA-templated transcription"/>
    <property type="evidence" value="ECO:0007669"/>
    <property type="project" value="InterPro"/>
</dbReference>
<reference evidence="1 2" key="1">
    <citation type="journal article" date="2007" name="Int. J. Syst. Evol. Microbiol.">
        <title>Description of Pelomonas aquatica sp. nov. and Pelomonas puraquae sp. nov., isolated from industrial and haemodialysis water.</title>
        <authorList>
            <person name="Gomila M."/>
            <person name="Bowien B."/>
            <person name="Falsen E."/>
            <person name="Moore E.R."/>
            <person name="Lalucat J."/>
        </authorList>
    </citation>
    <scope>NUCLEOTIDE SEQUENCE [LARGE SCALE GENOMIC DNA]</scope>
    <source>
        <strain evidence="1 2">CCUG 52769</strain>
    </source>
</reference>
<comment type="caution">
    <text evidence="1">The sequence shown here is derived from an EMBL/GenBank/DDBJ whole genome shotgun (WGS) entry which is preliminary data.</text>
</comment>
<sequence length="78" mass="8428">MSSRTLSIELPEAVFSQVDALARDTARSPARVVSEALEQLLALEAWQVEDIKAGLREAETGEFASEAEVAEVFARHGA</sequence>